<evidence type="ECO:0000313" key="2">
    <source>
        <dbReference type="Proteomes" id="UP001422759"/>
    </source>
</evidence>
<dbReference type="RefSeq" id="WP_344468607.1">
    <property type="nucleotide sequence ID" value="NZ_BAAANT010000043.1"/>
</dbReference>
<organism evidence="1 2">
    <name type="scientific">Kitasatospora kazusensis</name>
    <dbReference type="NCBI Taxonomy" id="407974"/>
    <lineage>
        <taxon>Bacteria</taxon>
        <taxon>Bacillati</taxon>
        <taxon>Actinomycetota</taxon>
        <taxon>Actinomycetes</taxon>
        <taxon>Kitasatosporales</taxon>
        <taxon>Streptomycetaceae</taxon>
        <taxon>Kitasatospora</taxon>
    </lineage>
</organism>
<evidence type="ECO:0000313" key="1">
    <source>
        <dbReference type="EMBL" id="GAA2154894.1"/>
    </source>
</evidence>
<dbReference type="Proteomes" id="UP001422759">
    <property type="component" value="Unassembled WGS sequence"/>
</dbReference>
<accession>A0ABN3A771</accession>
<protein>
    <submittedName>
        <fullName evidence="1">Uncharacterized protein</fullName>
    </submittedName>
</protein>
<reference evidence="1 2" key="1">
    <citation type="journal article" date="2019" name="Int. J. Syst. Evol. Microbiol.">
        <title>The Global Catalogue of Microorganisms (GCM) 10K type strain sequencing project: providing services to taxonomists for standard genome sequencing and annotation.</title>
        <authorList>
            <consortium name="The Broad Institute Genomics Platform"/>
            <consortium name="The Broad Institute Genome Sequencing Center for Infectious Disease"/>
            <person name="Wu L."/>
            <person name="Ma J."/>
        </authorList>
    </citation>
    <scope>NUCLEOTIDE SEQUENCE [LARGE SCALE GENOMIC DNA]</scope>
    <source>
        <strain evidence="1 2">JCM 14560</strain>
    </source>
</reference>
<proteinExistence type="predicted"/>
<sequence length="150" mass="17137">MAETWDEQQLVADGFERVHVESAWYDGPREGIADVDGVPHYFRNHDFDPSDADDEYVVWPAGAAAVALEREQWAIFVRWYLRDEAGTAAPDTHPGQGGVDARYDDLTSLLAPHREAPDDARRVVGELRYDAGARYRVEGVAYWFRWRPSR</sequence>
<gene>
    <name evidence="1" type="ORF">GCM10009760_54290</name>
</gene>
<keyword evidence="2" id="KW-1185">Reference proteome</keyword>
<name>A0ABN3A771_9ACTN</name>
<dbReference type="EMBL" id="BAAANT010000043">
    <property type="protein sequence ID" value="GAA2154894.1"/>
    <property type="molecule type" value="Genomic_DNA"/>
</dbReference>
<comment type="caution">
    <text evidence="1">The sequence shown here is derived from an EMBL/GenBank/DDBJ whole genome shotgun (WGS) entry which is preliminary data.</text>
</comment>